<gene>
    <name evidence="1" type="ORF">PYCCODRAFT_1009165</name>
</gene>
<protein>
    <submittedName>
        <fullName evidence="1">Uncharacterized protein</fullName>
    </submittedName>
</protein>
<dbReference type="Proteomes" id="UP000193067">
    <property type="component" value="Unassembled WGS sequence"/>
</dbReference>
<sequence>MSRLASMEPRDGRQCMAGIACCAASGSSDPASWTGLSYSSHARCVEYNASPTVSSRSADRMVLQTGATCDEDQTPVCPLMSWFKHKSITASQKMPCRTVLNAFTCTSDGTLPGKQRDRVLEIPTRMRSTTR</sequence>
<keyword evidence="2" id="KW-1185">Reference proteome</keyword>
<evidence type="ECO:0000313" key="1">
    <source>
        <dbReference type="EMBL" id="OSC98369.1"/>
    </source>
</evidence>
<accession>A0A1Y2IB75</accession>
<reference evidence="1 2" key="1">
    <citation type="journal article" date="2015" name="Biotechnol. Biofuels">
        <title>Enhanced degradation of softwood versus hardwood by the white-rot fungus Pycnoporus coccineus.</title>
        <authorList>
            <person name="Couturier M."/>
            <person name="Navarro D."/>
            <person name="Chevret D."/>
            <person name="Henrissat B."/>
            <person name="Piumi F."/>
            <person name="Ruiz-Duenas F.J."/>
            <person name="Martinez A.T."/>
            <person name="Grigoriev I.V."/>
            <person name="Riley R."/>
            <person name="Lipzen A."/>
            <person name="Berrin J.G."/>
            <person name="Master E.R."/>
            <person name="Rosso M.N."/>
        </authorList>
    </citation>
    <scope>NUCLEOTIDE SEQUENCE [LARGE SCALE GENOMIC DNA]</scope>
    <source>
        <strain evidence="1 2">BRFM310</strain>
    </source>
</reference>
<proteinExistence type="predicted"/>
<dbReference type="EMBL" id="KZ084139">
    <property type="protein sequence ID" value="OSC98369.1"/>
    <property type="molecule type" value="Genomic_DNA"/>
</dbReference>
<evidence type="ECO:0000313" key="2">
    <source>
        <dbReference type="Proteomes" id="UP000193067"/>
    </source>
</evidence>
<name>A0A1Y2IB75_TRAC3</name>
<organism evidence="1 2">
    <name type="scientific">Trametes coccinea (strain BRFM310)</name>
    <name type="common">Pycnoporus coccineus</name>
    <dbReference type="NCBI Taxonomy" id="1353009"/>
    <lineage>
        <taxon>Eukaryota</taxon>
        <taxon>Fungi</taxon>
        <taxon>Dikarya</taxon>
        <taxon>Basidiomycota</taxon>
        <taxon>Agaricomycotina</taxon>
        <taxon>Agaricomycetes</taxon>
        <taxon>Polyporales</taxon>
        <taxon>Polyporaceae</taxon>
        <taxon>Trametes</taxon>
    </lineage>
</organism>
<dbReference type="AlphaFoldDB" id="A0A1Y2IB75"/>